<reference evidence="3" key="2">
    <citation type="submission" date="2022-06" db="UniProtKB">
        <authorList>
            <consortium name="EnsemblMetazoa"/>
        </authorList>
    </citation>
    <scope>IDENTIFICATION</scope>
    <source>
        <strain evidence="3">p50T (Dazao)</strain>
    </source>
</reference>
<dbReference type="Pfam" id="PF00533">
    <property type="entry name" value="BRCT"/>
    <property type="match status" value="1"/>
</dbReference>
<dbReference type="SMART" id="SM00292">
    <property type="entry name" value="BRCT"/>
    <property type="match status" value="2"/>
</dbReference>
<dbReference type="PROSITE" id="PS50172">
    <property type="entry name" value="BRCT"/>
    <property type="match status" value="1"/>
</dbReference>
<feature type="compositionally biased region" description="Low complexity" evidence="1">
    <location>
        <begin position="246"/>
        <end position="258"/>
    </location>
</feature>
<keyword evidence="4" id="KW-1185">Reference proteome</keyword>
<feature type="region of interest" description="Disordered" evidence="1">
    <location>
        <begin position="411"/>
        <end position="473"/>
    </location>
</feature>
<name>A0A8R2QSU9_BOMMO</name>
<dbReference type="InterPro" id="IPR036420">
    <property type="entry name" value="BRCT_dom_sf"/>
</dbReference>
<dbReference type="Proteomes" id="UP000005204">
    <property type="component" value="Unassembled WGS sequence"/>
</dbReference>
<dbReference type="Gene3D" id="3.40.50.10190">
    <property type="entry name" value="BRCT domain"/>
    <property type="match status" value="2"/>
</dbReference>
<accession>A0A8R2QSU9</accession>
<evidence type="ECO:0000313" key="3">
    <source>
        <dbReference type="EnsemblMetazoa" id="XP_037867990.1"/>
    </source>
</evidence>
<dbReference type="InterPro" id="IPR001357">
    <property type="entry name" value="BRCT_dom"/>
</dbReference>
<evidence type="ECO:0000259" key="2">
    <source>
        <dbReference type="PROSITE" id="PS50172"/>
    </source>
</evidence>
<proteinExistence type="predicted"/>
<reference evidence="4" key="1">
    <citation type="journal article" date="2008" name="Insect Biochem. Mol. Biol.">
        <title>The genome of a lepidopteran model insect, the silkworm Bombyx mori.</title>
        <authorList>
            <consortium name="International Silkworm Genome Consortium"/>
        </authorList>
    </citation>
    <scope>NUCLEOTIDE SEQUENCE [LARGE SCALE GENOMIC DNA]</scope>
    <source>
        <strain evidence="4">p50T</strain>
    </source>
</reference>
<organism evidence="3 4">
    <name type="scientific">Bombyx mori</name>
    <name type="common">Silk moth</name>
    <dbReference type="NCBI Taxonomy" id="7091"/>
    <lineage>
        <taxon>Eukaryota</taxon>
        <taxon>Metazoa</taxon>
        <taxon>Ecdysozoa</taxon>
        <taxon>Arthropoda</taxon>
        <taxon>Hexapoda</taxon>
        <taxon>Insecta</taxon>
        <taxon>Pterygota</taxon>
        <taxon>Neoptera</taxon>
        <taxon>Endopterygota</taxon>
        <taxon>Lepidoptera</taxon>
        <taxon>Glossata</taxon>
        <taxon>Ditrysia</taxon>
        <taxon>Bombycoidea</taxon>
        <taxon>Bombycidae</taxon>
        <taxon>Bombycinae</taxon>
        <taxon>Bombyx</taxon>
    </lineage>
</organism>
<feature type="region of interest" description="Disordered" evidence="1">
    <location>
        <begin position="210"/>
        <end position="308"/>
    </location>
</feature>
<evidence type="ECO:0000256" key="1">
    <source>
        <dbReference type="SAM" id="MobiDB-lite"/>
    </source>
</evidence>
<feature type="domain" description="BRCT" evidence="2">
    <location>
        <begin position="77"/>
        <end position="166"/>
    </location>
</feature>
<dbReference type="SUPFAM" id="SSF52113">
    <property type="entry name" value="BRCT domain"/>
    <property type="match status" value="2"/>
</dbReference>
<protein>
    <recommendedName>
        <fullName evidence="2">BRCT domain-containing protein</fullName>
    </recommendedName>
</protein>
<feature type="compositionally biased region" description="Acidic residues" evidence="1">
    <location>
        <begin position="277"/>
        <end position="286"/>
    </location>
</feature>
<feature type="compositionally biased region" description="Basic residues" evidence="1">
    <location>
        <begin position="432"/>
        <end position="442"/>
    </location>
</feature>
<feature type="compositionally biased region" description="Basic residues" evidence="1">
    <location>
        <begin position="411"/>
        <end position="420"/>
    </location>
</feature>
<dbReference type="EnsemblMetazoa" id="XM_038012062.1">
    <property type="protein sequence ID" value="XP_037867990.1"/>
    <property type="gene ID" value="LOC101746757"/>
</dbReference>
<evidence type="ECO:0000313" key="4">
    <source>
        <dbReference type="Proteomes" id="UP000005204"/>
    </source>
</evidence>
<dbReference type="CDD" id="cd00027">
    <property type="entry name" value="BRCT"/>
    <property type="match status" value="1"/>
</dbReference>
<dbReference type="AlphaFoldDB" id="A0A8R2QSU9"/>
<feature type="compositionally biased region" description="Polar residues" evidence="1">
    <location>
        <begin position="213"/>
        <end position="236"/>
    </location>
</feature>
<sequence>MNNQSAAGLRRSAVAERIRLREEWSALKGTQNQLQSRKDCESIAKQKKTHNWTSKVRSVKNNVGIVGKENKNSEIPMTSEALRGIVALVEVGSASKALALRAALTALGASVMPKWSPLVTHLIWSQGGCRSVRRRARALACRLVSPMWVEACATAARRIPETTFPAAARQSDIPSPRTLRQLLKKAEMENVSIMDLLSDKEEREAKQLRFRVSTDSEANSSGDVTVNTSRDQSNDTIDLGTRVNTAPRRALPASASISPRPPVRSRRKLFTQKEPEAESSTDAESDNENKDRQNKTSKKLTQKDRNGLAQAERMARKMLGQRTDITSARSDAEYRIVLTGMNRDERHEVVECVRALGGRVLSRVNRTTTHVLLGSCRAAPHATDAVSEGAVGARSPREAEVRVRLRRVQRHARARVRGRRAGGPGRAAAGAVRRRAVPRRGGRGPGGGRGRRHRRLQVGLRQRSRRQDEDREAVHQLTTTVPAIDSTFYNALHTARDKNGWRKIVRAKVIQKGGHDPQL</sequence>